<comment type="caution">
    <text evidence="7">The sequence shown here is derived from an EMBL/GenBank/DDBJ whole genome shotgun (WGS) entry which is preliminary data.</text>
</comment>
<evidence type="ECO:0000256" key="2">
    <source>
        <dbReference type="ARBA" id="ARBA00023267"/>
    </source>
</evidence>
<evidence type="ECO:0000259" key="6">
    <source>
        <dbReference type="PROSITE" id="PS51733"/>
    </source>
</evidence>
<keyword evidence="5" id="KW-0175">Coiled coil</keyword>
<evidence type="ECO:0000256" key="5">
    <source>
        <dbReference type="SAM" id="Coils"/>
    </source>
</evidence>
<evidence type="ECO:0000313" key="8">
    <source>
        <dbReference type="Proteomes" id="UP000644147"/>
    </source>
</evidence>
<feature type="domain" description="BPL/LPL catalytic" evidence="6">
    <location>
        <begin position="1"/>
        <end position="185"/>
    </location>
</feature>
<accession>A0ABS1C5U9</accession>
<organism evidence="7 8">
    <name type="scientific">Adhaeribacter terrigena</name>
    <dbReference type="NCBI Taxonomy" id="2793070"/>
    <lineage>
        <taxon>Bacteria</taxon>
        <taxon>Pseudomonadati</taxon>
        <taxon>Bacteroidota</taxon>
        <taxon>Cytophagia</taxon>
        <taxon>Cytophagales</taxon>
        <taxon>Hymenobacteraceae</taxon>
        <taxon>Adhaeribacter</taxon>
    </lineage>
</organism>
<keyword evidence="2" id="KW-0092">Biotin</keyword>
<dbReference type="Pfam" id="PF02237">
    <property type="entry name" value="BPL_C"/>
    <property type="match status" value="1"/>
</dbReference>
<dbReference type="EC" id="6.3.4.15" evidence="3"/>
<keyword evidence="8" id="KW-1185">Reference proteome</keyword>
<dbReference type="Gene3D" id="3.30.930.10">
    <property type="entry name" value="Bira Bifunctional Protein, Domain 2"/>
    <property type="match status" value="1"/>
</dbReference>
<evidence type="ECO:0000313" key="7">
    <source>
        <dbReference type="EMBL" id="MBK0404557.1"/>
    </source>
</evidence>
<gene>
    <name evidence="7" type="ORF">I5M27_16285</name>
</gene>
<dbReference type="PANTHER" id="PTHR12835">
    <property type="entry name" value="BIOTIN PROTEIN LIGASE"/>
    <property type="match status" value="1"/>
</dbReference>
<dbReference type="InterPro" id="IPR003142">
    <property type="entry name" value="BPL_C"/>
</dbReference>
<dbReference type="NCBIfam" id="TIGR00121">
    <property type="entry name" value="birA_ligase"/>
    <property type="match status" value="1"/>
</dbReference>
<dbReference type="InterPro" id="IPR004408">
    <property type="entry name" value="Biotin_CoA_COase_ligase"/>
</dbReference>
<sequence>MSPQTRFTGRQFVFLPVCASTNTVAQQFLIKNEATEGCVILTENQTAGRGQRGNNWEAGTGLNLTLSVIYKPVFLAASDQFFLNMAVSLGVADLLKRFLPAGVLLKWPNDLYFLEKKLGGILIENSISGSTLQNSVIGIGLNVNQVVFDNPNAVSMKQITGQNYALKNLTEVLLECLEKRYLELQQKSRLQMQQEYWNQLLGFGEFRLFEAAGKIIQGKIVGTDEYGRLQLETEKGLQTFDLKEIKFLFS</sequence>
<keyword evidence="1 7" id="KW-0436">Ligase</keyword>
<reference evidence="7 8" key="1">
    <citation type="submission" date="2020-12" db="EMBL/GenBank/DDBJ databases">
        <title>Bacterial novel species Adhaeribacter sp. BT258 isolated from soil.</title>
        <authorList>
            <person name="Jung H.-Y."/>
        </authorList>
    </citation>
    <scope>NUCLEOTIDE SEQUENCE [LARGE SCALE GENOMIC DNA]</scope>
    <source>
        <strain evidence="7 8">BT258</strain>
    </source>
</reference>
<dbReference type="InterPro" id="IPR045864">
    <property type="entry name" value="aa-tRNA-synth_II/BPL/LPL"/>
</dbReference>
<dbReference type="PROSITE" id="PS51733">
    <property type="entry name" value="BPL_LPL_CATALYTIC"/>
    <property type="match status" value="1"/>
</dbReference>
<name>A0ABS1C5U9_9BACT</name>
<feature type="coiled-coil region" evidence="5">
    <location>
        <begin position="167"/>
        <end position="194"/>
    </location>
</feature>
<dbReference type="Pfam" id="PF03099">
    <property type="entry name" value="BPL_LplA_LipB"/>
    <property type="match status" value="1"/>
</dbReference>
<dbReference type="GO" id="GO:0004077">
    <property type="term" value="F:biotin--[biotin carboxyl-carrier protein] ligase activity"/>
    <property type="evidence" value="ECO:0007669"/>
    <property type="project" value="UniProtKB-EC"/>
</dbReference>
<dbReference type="InterPro" id="IPR004143">
    <property type="entry name" value="BPL_LPL_catalytic"/>
</dbReference>
<dbReference type="EMBL" id="JAEHFX010000009">
    <property type="protein sequence ID" value="MBK0404557.1"/>
    <property type="molecule type" value="Genomic_DNA"/>
</dbReference>
<protein>
    <recommendedName>
        <fullName evidence="3">biotin--[biotin carboxyl-carrier protein] ligase</fullName>
        <ecNumber evidence="3">6.3.4.15</ecNumber>
    </recommendedName>
</protein>
<evidence type="ECO:0000256" key="1">
    <source>
        <dbReference type="ARBA" id="ARBA00022598"/>
    </source>
</evidence>
<evidence type="ECO:0000256" key="4">
    <source>
        <dbReference type="ARBA" id="ARBA00047846"/>
    </source>
</evidence>
<comment type="catalytic activity">
    <reaction evidence="4">
        <text>biotin + L-lysyl-[protein] + ATP = N(6)-biotinyl-L-lysyl-[protein] + AMP + diphosphate + H(+)</text>
        <dbReference type="Rhea" id="RHEA:11756"/>
        <dbReference type="Rhea" id="RHEA-COMP:9752"/>
        <dbReference type="Rhea" id="RHEA-COMP:10505"/>
        <dbReference type="ChEBI" id="CHEBI:15378"/>
        <dbReference type="ChEBI" id="CHEBI:29969"/>
        <dbReference type="ChEBI" id="CHEBI:30616"/>
        <dbReference type="ChEBI" id="CHEBI:33019"/>
        <dbReference type="ChEBI" id="CHEBI:57586"/>
        <dbReference type="ChEBI" id="CHEBI:83144"/>
        <dbReference type="ChEBI" id="CHEBI:456215"/>
        <dbReference type="EC" id="6.3.4.15"/>
    </reaction>
</comment>
<evidence type="ECO:0000256" key="3">
    <source>
        <dbReference type="ARBA" id="ARBA00024227"/>
    </source>
</evidence>
<dbReference type="CDD" id="cd16442">
    <property type="entry name" value="BPL"/>
    <property type="match status" value="1"/>
</dbReference>
<dbReference type="PANTHER" id="PTHR12835:SF5">
    <property type="entry name" value="BIOTIN--PROTEIN LIGASE"/>
    <property type="match status" value="1"/>
</dbReference>
<dbReference type="Proteomes" id="UP000644147">
    <property type="component" value="Unassembled WGS sequence"/>
</dbReference>
<dbReference type="SUPFAM" id="SSF55681">
    <property type="entry name" value="Class II aaRS and biotin synthetases"/>
    <property type="match status" value="1"/>
</dbReference>
<proteinExistence type="predicted"/>